<evidence type="ECO:0000313" key="5">
    <source>
        <dbReference type="Proteomes" id="UP000033358"/>
    </source>
</evidence>
<reference evidence="3 5" key="1">
    <citation type="submission" date="2015-02" db="EMBL/GenBank/DDBJ databases">
        <title>Single cell genomics of a rare environmental alphaproteobacterium provides unique insights into Rickettsiaceae evolution.</title>
        <authorList>
            <person name="Martijn J."/>
            <person name="Schulz F."/>
            <person name="Zaremba-Niedzwiedzka K."/>
            <person name="Viklund J."/>
            <person name="Stepanauskas R."/>
            <person name="Andersson S.G.E."/>
            <person name="Horn M."/>
            <person name="Guy L."/>
            <person name="Ettema T.J.G."/>
        </authorList>
    </citation>
    <scope>NUCLEOTIDE SEQUENCE [LARGE SCALE GENOMIC DNA]</scope>
    <source>
        <strain evidence="3 5">SCGC AAA041-L04</strain>
    </source>
</reference>
<evidence type="ECO:0000259" key="1">
    <source>
        <dbReference type="Pfam" id="PF13340"/>
    </source>
</evidence>
<accession>A0A0F5MQ28</accession>
<protein>
    <recommendedName>
        <fullName evidence="1">Insertion element IS402-like domain-containing protein</fullName>
    </recommendedName>
</protein>
<evidence type="ECO:0000313" key="4">
    <source>
        <dbReference type="EMBL" id="KKB96174.1"/>
    </source>
</evidence>
<evidence type="ECO:0000313" key="3">
    <source>
        <dbReference type="EMBL" id="KKB96172.1"/>
    </source>
</evidence>
<sequence>MKKKKKRVFKAIPTKLTEVQFNEFVLPHLKKGARGPEKKVSFYKLFNYILKLMHTGCQWYNLPIEKDGRGVPEIHYTRVFRTFQHWMKHECFDKIFEASVLRLLKKKLLNISVIHGDGTSTCAKKGAII</sequence>
<dbReference type="EMBL" id="JYHA01000121">
    <property type="protein sequence ID" value="KKB96174.1"/>
    <property type="molecule type" value="Genomic_DNA"/>
</dbReference>
<feature type="domain" description="Insertion element IS402-like" evidence="1">
    <location>
        <begin position="24"/>
        <end position="96"/>
    </location>
</feature>
<dbReference type="EMBL" id="JYHA01000123">
    <property type="protein sequence ID" value="KKB96170.1"/>
    <property type="molecule type" value="Genomic_DNA"/>
</dbReference>
<name>A0A0F5MQ28_9RICK</name>
<dbReference type="Proteomes" id="UP000033358">
    <property type="component" value="Unassembled WGS sequence"/>
</dbReference>
<keyword evidence="5" id="KW-1185">Reference proteome</keyword>
<dbReference type="Pfam" id="PF13340">
    <property type="entry name" value="DUF4096"/>
    <property type="match status" value="1"/>
</dbReference>
<evidence type="ECO:0000313" key="2">
    <source>
        <dbReference type="EMBL" id="KKB96170.1"/>
    </source>
</evidence>
<comment type="caution">
    <text evidence="3">The sequence shown here is derived from an EMBL/GenBank/DDBJ whole genome shotgun (WGS) entry which is preliminary data.</text>
</comment>
<dbReference type="EMBL" id="JYHA01000122">
    <property type="protein sequence ID" value="KKB96172.1"/>
    <property type="molecule type" value="Genomic_DNA"/>
</dbReference>
<organism evidence="3 5">
    <name type="scientific">Candidatus Arcanibacter lacustris</name>
    <dbReference type="NCBI Taxonomy" id="1607817"/>
    <lineage>
        <taxon>Bacteria</taxon>
        <taxon>Pseudomonadati</taxon>
        <taxon>Pseudomonadota</taxon>
        <taxon>Alphaproteobacteria</taxon>
        <taxon>Rickettsiales</taxon>
        <taxon>Candidatus Arcanibacter</taxon>
    </lineage>
</organism>
<proteinExistence type="predicted"/>
<dbReference type="AlphaFoldDB" id="A0A0F5MQ28"/>
<dbReference type="InterPro" id="IPR025161">
    <property type="entry name" value="IS402-like_dom"/>
</dbReference>
<gene>
    <name evidence="4" type="ORF">SZ25_00726</name>
    <name evidence="3" type="ORF">SZ25_00742</name>
    <name evidence="2" type="ORF">SZ25_00744</name>
</gene>